<dbReference type="GO" id="GO:0016829">
    <property type="term" value="F:lyase activity"/>
    <property type="evidence" value="ECO:0007669"/>
    <property type="project" value="UniProtKB-KW"/>
</dbReference>
<dbReference type="SMART" id="SM00729">
    <property type="entry name" value="Elp3"/>
    <property type="match status" value="1"/>
</dbReference>
<reference evidence="7" key="1">
    <citation type="submission" date="2016-10" db="EMBL/GenBank/DDBJ databases">
        <authorList>
            <person name="Varghese N."/>
            <person name="Submissions S."/>
        </authorList>
    </citation>
    <scope>NUCLEOTIDE SEQUENCE [LARGE SCALE GENOMIC DNA]</scope>
    <source>
        <strain evidence="7">DSM 24499</strain>
    </source>
</reference>
<evidence type="ECO:0000313" key="6">
    <source>
        <dbReference type="EMBL" id="SFB78045.1"/>
    </source>
</evidence>
<dbReference type="Pfam" id="PF04055">
    <property type="entry name" value="Radical_SAM"/>
    <property type="match status" value="1"/>
</dbReference>
<dbReference type="PANTHER" id="PTHR43432:SF3">
    <property type="entry name" value="SLR0285 PROTEIN"/>
    <property type="match status" value="1"/>
</dbReference>
<dbReference type="AlphaFoldDB" id="A0A1I1DSV2"/>
<dbReference type="EMBL" id="FOKV01000001">
    <property type="protein sequence ID" value="SFB78045.1"/>
    <property type="molecule type" value="Genomic_DNA"/>
</dbReference>
<dbReference type="InterPro" id="IPR058240">
    <property type="entry name" value="rSAM_sf"/>
</dbReference>
<dbReference type="CDD" id="cd01335">
    <property type="entry name" value="Radical_SAM"/>
    <property type="match status" value="1"/>
</dbReference>
<evidence type="ECO:0000313" key="7">
    <source>
        <dbReference type="Proteomes" id="UP000199438"/>
    </source>
</evidence>
<keyword evidence="3" id="KW-0411">Iron-sulfur</keyword>
<keyword evidence="2" id="KW-0408">Iron</keyword>
<dbReference type="GO" id="GO:0046872">
    <property type="term" value="F:metal ion binding"/>
    <property type="evidence" value="ECO:0007669"/>
    <property type="project" value="UniProtKB-KW"/>
</dbReference>
<evidence type="ECO:0000256" key="4">
    <source>
        <dbReference type="SAM" id="MobiDB-lite"/>
    </source>
</evidence>
<proteinExistence type="predicted"/>
<dbReference type="InterPro" id="IPR006638">
    <property type="entry name" value="Elp3/MiaA/NifB-like_rSAM"/>
</dbReference>
<dbReference type="NCBIfam" id="NF033668">
    <property type="entry name" value="rSAM_PA0069"/>
    <property type="match status" value="1"/>
</dbReference>
<feature type="region of interest" description="Disordered" evidence="4">
    <location>
        <begin position="1"/>
        <end position="22"/>
    </location>
</feature>
<dbReference type="InterPro" id="IPR040086">
    <property type="entry name" value="MJ0683-like"/>
</dbReference>
<dbReference type="Proteomes" id="UP000199438">
    <property type="component" value="Unassembled WGS sequence"/>
</dbReference>
<dbReference type="STRING" id="1334022.SAMN04487907_101605"/>
<gene>
    <name evidence="6" type="ORF">SAMN04487907_101605</name>
</gene>
<dbReference type="PANTHER" id="PTHR43432">
    <property type="entry name" value="SLR0285 PROTEIN"/>
    <property type="match status" value="1"/>
</dbReference>
<dbReference type="OrthoDB" id="9785699at2"/>
<evidence type="ECO:0000256" key="2">
    <source>
        <dbReference type="ARBA" id="ARBA00023004"/>
    </source>
</evidence>
<dbReference type="SUPFAM" id="SSF102114">
    <property type="entry name" value="Radical SAM enzymes"/>
    <property type="match status" value="1"/>
</dbReference>
<sequence>MSKSQEYIKGRGAQSNVPNRFDANSHEFRDDFLNYCAAEGDDFQESKTTIIDTFPKTIVNKVESPDVGMSYSLNPYQGCEHGCIYCYARNSHEYWGFSPGLDFEQKILVKQNAVELLEKKLRSKKWQAAPIVLSGNTDCYQPVEKQLEITRKLLQTFLKYRHPVGIITKNSLVLRDLDILEELHKDRLVHVNISITSLKEETRRILEPRTASIKKRLETVEKLSAKGIPVNVMMAPIIPSVNSHEIMPLVKEIANRGALSVGYTIVRLNGAIGTIFTDWINKTMPDRASKVLHQIESVHGGSLNDSRFGTRMKGEGEFADQVKQQFKIARNLYLKDRERPTLNCGLHEIYKDGQMKLF</sequence>
<organism evidence="6 7">
    <name type="scientific">Zunongwangia mangrovi</name>
    <dbReference type="NCBI Taxonomy" id="1334022"/>
    <lineage>
        <taxon>Bacteria</taxon>
        <taxon>Pseudomonadati</taxon>
        <taxon>Bacteroidota</taxon>
        <taxon>Flavobacteriia</taxon>
        <taxon>Flavobacteriales</taxon>
        <taxon>Flavobacteriaceae</taxon>
        <taxon>Zunongwangia</taxon>
    </lineage>
</organism>
<protein>
    <submittedName>
        <fullName evidence="6">DNA repair photolyase</fullName>
    </submittedName>
</protein>
<dbReference type="SFLD" id="SFLDS00029">
    <property type="entry name" value="Radical_SAM"/>
    <property type="match status" value="1"/>
</dbReference>
<feature type="domain" description="Radical SAM core" evidence="5">
    <location>
        <begin position="65"/>
        <end position="311"/>
    </location>
</feature>
<dbReference type="InterPro" id="IPR007197">
    <property type="entry name" value="rSAM"/>
</dbReference>
<dbReference type="GO" id="GO:0051536">
    <property type="term" value="F:iron-sulfur cluster binding"/>
    <property type="evidence" value="ECO:0007669"/>
    <property type="project" value="UniProtKB-KW"/>
</dbReference>
<name>A0A1I1DSV2_9FLAO</name>
<dbReference type="RefSeq" id="WP_092539895.1">
    <property type="nucleotide sequence ID" value="NZ_FOKV01000001.1"/>
</dbReference>
<dbReference type="SFLD" id="SFLDG01084">
    <property type="entry name" value="Uncharacterised_Radical_SAM_Su"/>
    <property type="match status" value="1"/>
</dbReference>
<accession>A0A1I1DSV2</accession>
<evidence type="ECO:0000259" key="5">
    <source>
        <dbReference type="PROSITE" id="PS51918"/>
    </source>
</evidence>
<keyword evidence="6" id="KW-0456">Lyase</keyword>
<keyword evidence="1" id="KW-0479">Metal-binding</keyword>
<evidence type="ECO:0000256" key="3">
    <source>
        <dbReference type="ARBA" id="ARBA00023014"/>
    </source>
</evidence>
<dbReference type="Gene3D" id="3.80.30.30">
    <property type="match status" value="1"/>
</dbReference>
<evidence type="ECO:0000256" key="1">
    <source>
        <dbReference type="ARBA" id="ARBA00022723"/>
    </source>
</evidence>
<keyword evidence="7" id="KW-1185">Reference proteome</keyword>
<dbReference type="PROSITE" id="PS51918">
    <property type="entry name" value="RADICAL_SAM"/>
    <property type="match status" value="1"/>
</dbReference>